<protein>
    <recommendedName>
        <fullName evidence="2">histidine kinase</fullName>
        <ecNumber evidence="2">2.7.13.3</ecNumber>
    </recommendedName>
</protein>
<keyword evidence="10" id="KW-0812">Transmembrane</keyword>
<evidence type="ECO:0000259" key="11">
    <source>
        <dbReference type="PROSITE" id="PS50109"/>
    </source>
</evidence>
<dbReference type="InterPro" id="IPR036097">
    <property type="entry name" value="HisK_dim/P_sf"/>
</dbReference>
<proteinExistence type="predicted"/>
<keyword evidence="13" id="KW-1185">Reference proteome</keyword>
<dbReference type="CDD" id="cd00082">
    <property type="entry name" value="HisKA"/>
    <property type="match status" value="1"/>
</dbReference>
<evidence type="ECO:0000256" key="7">
    <source>
        <dbReference type="ARBA" id="ARBA00022840"/>
    </source>
</evidence>
<dbReference type="Gene3D" id="1.10.287.130">
    <property type="match status" value="1"/>
</dbReference>
<dbReference type="Pfam" id="PF02518">
    <property type="entry name" value="HATPase_c"/>
    <property type="match status" value="1"/>
</dbReference>
<dbReference type="RefSeq" id="WP_394837144.1">
    <property type="nucleotide sequence ID" value="NZ_CP089929.1"/>
</dbReference>
<dbReference type="InterPro" id="IPR005467">
    <property type="entry name" value="His_kinase_dom"/>
</dbReference>
<dbReference type="GO" id="GO:0005524">
    <property type="term" value="F:ATP binding"/>
    <property type="evidence" value="ECO:0007669"/>
    <property type="project" value="UniProtKB-KW"/>
</dbReference>
<evidence type="ECO:0000256" key="10">
    <source>
        <dbReference type="SAM" id="Phobius"/>
    </source>
</evidence>
<gene>
    <name evidence="12" type="ORF">LVJ94_09580</name>
</gene>
<dbReference type="SMART" id="SM00388">
    <property type="entry name" value="HisKA"/>
    <property type="match status" value="1"/>
</dbReference>
<dbReference type="InterPro" id="IPR003661">
    <property type="entry name" value="HisK_dim/P_dom"/>
</dbReference>
<dbReference type="Proteomes" id="UP001374803">
    <property type="component" value="Chromosome"/>
</dbReference>
<evidence type="ECO:0000313" key="12">
    <source>
        <dbReference type="EMBL" id="WXB07483.1"/>
    </source>
</evidence>
<dbReference type="Gene3D" id="3.30.565.10">
    <property type="entry name" value="Histidine kinase-like ATPase, C-terminal domain"/>
    <property type="match status" value="1"/>
</dbReference>
<dbReference type="PROSITE" id="PS50109">
    <property type="entry name" value="HIS_KIN"/>
    <property type="match status" value="1"/>
</dbReference>
<dbReference type="EMBL" id="CP089983">
    <property type="protein sequence ID" value="WXB07483.1"/>
    <property type="molecule type" value="Genomic_DNA"/>
</dbReference>
<keyword evidence="10" id="KW-1133">Transmembrane helix</keyword>
<keyword evidence="8" id="KW-0902">Two-component regulatory system</keyword>
<evidence type="ECO:0000256" key="8">
    <source>
        <dbReference type="ARBA" id="ARBA00023012"/>
    </source>
</evidence>
<dbReference type="PANTHER" id="PTHR43065">
    <property type="entry name" value="SENSOR HISTIDINE KINASE"/>
    <property type="match status" value="1"/>
</dbReference>
<evidence type="ECO:0000256" key="1">
    <source>
        <dbReference type="ARBA" id="ARBA00000085"/>
    </source>
</evidence>
<dbReference type="PRINTS" id="PR00344">
    <property type="entry name" value="BCTRLSENSOR"/>
</dbReference>
<dbReference type="Pfam" id="PF00512">
    <property type="entry name" value="HisKA"/>
    <property type="match status" value="1"/>
</dbReference>
<dbReference type="EC" id="2.7.13.3" evidence="2"/>
<evidence type="ECO:0000313" key="13">
    <source>
        <dbReference type="Proteomes" id="UP001374803"/>
    </source>
</evidence>
<keyword evidence="6" id="KW-0418">Kinase</keyword>
<name>A0ABZ2LC33_9BACT</name>
<evidence type="ECO:0000256" key="5">
    <source>
        <dbReference type="ARBA" id="ARBA00022741"/>
    </source>
</evidence>
<comment type="catalytic activity">
    <reaction evidence="1">
        <text>ATP + protein L-histidine = ADP + protein N-phospho-L-histidine.</text>
        <dbReference type="EC" id="2.7.13.3"/>
    </reaction>
</comment>
<evidence type="ECO:0000256" key="3">
    <source>
        <dbReference type="ARBA" id="ARBA00022553"/>
    </source>
</evidence>
<reference evidence="12" key="1">
    <citation type="submission" date="2021-12" db="EMBL/GenBank/DDBJ databases">
        <title>Discovery of the Pendulisporaceae a myxobacterial family with distinct sporulation behavior and unique specialized metabolism.</title>
        <authorList>
            <person name="Garcia R."/>
            <person name="Popoff A."/>
            <person name="Bader C.D."/>
            <person name="Loehr J."/>
            <person name="Walesch S."/>
            <person name="Walt C."/>
            <person name="Boldt J."/>
            <person name="Bunk B."/>
            <person name="Haeckl F.J.F.P.J."/>
            <person name="Gunesch A.P."/>
            <person name="Birkelbach J."/>
            <person name="Nuebel U."/>
            <person name="Pietschmann T."/>
            <person name="Bach T."/>
            <person name="Mueller R."/>
        </authorList>
    </citation>
    <scope>NUCLEOTIDE SEQUENCE</scope>
    <source>
        <strain evidence="12">MSr11367</strain>
    </source>
</reference>
<keyword evidence="5" id="KW-0547">Nucleotide-binding</keyword>
<dbReference type="SMART" id="SM00387">
    <property type="entry name" value="HATPase_c"/>
    <property type="match status" value="1"/>
</dbReference>
<organism evidence="12 13">
    <name type="scientific">Pendulispora rubella</name>
    <dbReference type="NCBI Taxonomy" id="2741070"/>
    <lineage>
        <taxon>Bacteria</taxon>
        <taxon>Pseudomonadati</taxon>
        <taxon>Myxococcota</taxon>
        <taxon>Myxococcia</taxon>
        <taxon>Myxococcales</taxon>
        <taxon>Sorangiineae</taxon>
        <taxon>Pendulisporaceae</taxon>
        <taxon>Pendulispora</taxon>
    </lineage>
</organism>
<dbReference type="PANTHER" id="PTHR43065:SF10">
    <property type="entry name" value="PEROXIDE STRESS-ACTIVATED HISTIDINE KINASE MAK3"/>
    <property type="match status" value="1"/>
</dbReference>
<feature type="transmembrane region" description="Helical" evidence="10">
    <location>
        <begin position="6"/>
        <end position="23"/>
    </location>
</feature>
<dbReference type="SUPFAM" id="SSF55874">
    <property type="entry name" value="ATPase domain of HSP90 chaperone/DNA topoisomerase II/histidine kinase"/>
    <property type="match status" value="1"/>
</dbReference>
<dbReference type="InterPro" id="IPR036890">
    <property type="entry name" value="HATPase_C_sf"/>
</dbReference>
<keyword evidence="7 12" id="KW-0067">ATP-binding</keyword>
<evidence type="ECO:0000256" key="2">
    <source>
        <dbReference type="ARBA" id="ARBA00012438"/>
    </source>
</evidence>
<evidence type="ECO:0000256" key="6">
    <source>
        <dbReference type="ARBA" id="ARBA00022777"/>
    </source>
</evidence>
<keyword evidence="3" id="KW-0597">Phosphoprotein</keyword>
<dbReference type="InterPro" id="IPR003594">
    <property type="entry name" value="HATPase_dom"/>
</dbReference>
<evidence type="ECO:0000256" key="9">
    <source>
        <dbReference type="SAM" id="MobiDB-lite"/>
    </source>
</evidence>
<keyword evidence="4" id="KW-0808">Transferase</keyword>
<keyword evidence="10" id="KW-0472">Membrane</keyword>
<feature type="domain" description="Histidine kinase" evidence="11">
    <location>
        <begin position="213"/>
        <end position="426"/>
    </location>
</feature>
<feature type="region of interest" description="Disordered" evidence="9">
    <location>
        <begin position="409"/>
        <end position="430"/>
    </location>
</feature>
<feature type="transmembrane region" description="Helical" evidence="10">
    <location>
        <begin position="153"/>
        <end position="172"/>
    </location>
</feature>
<dbReference type="InterPro" id="IPR004358">
    <property type="entry name" value="Sig_transdc_His_kin-like_C"/>
</dbReference>
<accession>A0ABZ2LC33</accession>
<evidence type="ECO:0000256" key="4">
    <source>
        <dbReference type="ARBA" id="ARBA00022679"/>
    </source>
</evidence>
<dbReference type="SUPFAM" id="SSF47384">
    <property type="entry name" value="Homodimeric domain of signal transducing histidine kinase"/>
    <property type="match status" value="1"/>
</dbReference>
<sequence>MKTSTLVAWMLAAIALVTVLAYWDEQKESAAMLNDFAQEPLALADALSASPEHLTAAIHAVERPHAVRVFVAKPGTEGLTASDGSVLRSKALEGSHGAVRLSRPEAADLGLPARTALAGVRAFEAADGRRWTVAVVATAQAFRDREMRGQWRLVLCVVVASGLVLAFGGLAMRTQRKELELSHQLAVTTLRNERDERLVRADKLATMGALATGIAHEVSTPLGVIVGRAEQLLPKQTDDRARRAVESILQQTERIDAVIRGFLSLARGAEPSLAHREAAAVARTAVELVEHRFEKAAVRLTTDIPEDLPKIACDARLFEQVLVNLLLNACDACDRNATAGTVHLAVRRGEQGDVEFTVTDDGVGISADAAERATEPFFTTKPEGNGTGLGLAITNEIVKHHRGSLTLRPRADGRGTRASVSLPIAGDDHA</sequence>